<keyword evidence="1" id="KW-0812">Transmembrane</keyword>
<proteinExistence type="predicted"/>
<feature type="transmembrane region" description="Helical" evidence="1">
    <location>
        <begin position="28"/>
        <end position="54"/>
    </location>
</feature>
<protein>
    <submittedName>
        <fullName evidence="2">Conjugative transfer domain protein</fullName>
    </submittedName>
</protein>
<accession>A0A0F3MRM2</accession>
<dbReference type="PATRIC" id="fig|1359168.3.peg.459"/>
<comment type="caution">
    <text evidence="2">The sequence shown here is derived from an EMBL/GenBank/DDBJ whole genome shotgun (WGS) entry which is preliminary data.</text>
</comment>
<organism evidence="2 3">
    <name type="scientific">Orientia chuto str. Dubai</name>
    <dbReference type="NCBI Taxonomy" id="1359168"/>
    <lineage>
        <taxon>Bacteria</taxon>
        <taxon>Pseudomonadati</taxon>
        <taxon>Pseudomonadota</taxon>
        <taxon>Alphaproteobacteria</taxon>
        <taxon>Rickettsiales</taxon>
        <taxon>Rickettsiaceae</taxon>
        <taxon>Rickettsieae</taxon>
        <taxon>Orientia</taxon>
    </lineage>
</organism>
<keyword evidence="1" id="KW-0472">Membrane</keyword>
<keyword evidence="3" id="KW-1185">Reference proteome</keyword>
<name>A0A0F3MRM2_9RICK</name>
<evidence type="ECO:0000313" key="3">
    <source>
        <dbReference type="Proteomes" id="UP000033616"/>
    </source>
</evidence>
<reference evidence="2 3" key="1">
    <citation type="submission" date="2015-02" db="EMBL/GenBank/DDBJ databases">
        <title>Genome Sequencing of Rickettsiales.</title>
        <authorList>
            <person name="Daugherty S.C."/>
            <person name="Su Q."/>
            <person name="Abolude K."/>
            <person name="Beier-Sexton M."/>
            <person name="Carlyon J.A."/>
            <person name="Carter R."/>
            <person name="Day N.P."/>
            <person name="Dumler S.J."/>
            <person name="Dyachenko V."/>
            <person name="Godinez A."/>
            <person name="Kurtti T.J."/>
            <person name="Lichay M."/>
            <person name="Mullins K.E."/>
            <person name="Ott S."/>
            <person name="Pappas-Brown V."/>
            <person name="Paris D.H."/>
            <person name="Patel P."/>
            <person name="Richards A.L."/>
            <person name="Sadzewicz L."/>
            <person name="Sears K."/>
            <person name="Seidman D."/>
            <person name="Sengamalay N."/>
            <person name="Stenos J."/>
            <person name="Tallon L.J."/>
            <person name="Vincent G."/>
            <person name="Fraser C.M."/>
            <person name="Munderloh U."/>
            <person name="Dunning-Hotopp J.C."/>
        </authorList>
    </citation>
    <scope>NUCLEOTIDE SEQUENCE [LARGE SCALE GENOMIC DNA]</scope>
    <source>
        <strain evidence="2 3">Fuller</strain>
    </source>
</reference>
<keyword evidence="1" id="KW-1133">Transmembrane helix</keyword>
<evidence type="ECO:0000256" key="1">
    <source>
        <dbReference type="SAM" id="Phobius"/>
    </source>
</evidence>
<gene>
    <name evidence="2" type="primary">traV</name>
    <name evidence="2" type="ORF">OCHUTO_0092</name>
</gene>
<dbReference type="RefSeq" id="WP_232296889.1">
    <property type="nucleotide sequence ID" value="NZ_LANP01000002.1"/>
</dbReference>
<dbReference type="AlphaFoldDB" id="A0A0F3MRM2"/>
<sequence>MRILRLLLILEVKDLKQFIYKVIIQNKLVICLAGATILVTLILLLICVSLISFFRSDDFDCKIPKGVKCKSLSEIKEMVAQGFFDSDNIESRKSK</sequence>
<dbReference type="EMBL" id="LANP01000002">
    <property type="protein sequence ID" value="KJV57249.1"/>
    <property type="molecule type" value="Genomic_DNA"/>
</dbReference>
<dbReference type="Proteomes" id="UP000033616">
    <property type="component" value="Unassembled WGS sequence"/>
</dbReference>
<evidence type="ECO:0000313" key="2">
    <source>
        <dbReference type="EMBL" id="KJV57249.1"/>
    </source>
</evidence>